<sequence>MLTIALEGLQFYAYHGLYQEEQIIGNHFVLDIRVSIPEPEDPESLSESVNYEVLHAIARQVMQTPQPLLEKVVHDISVQIKSAFPAVRRSSVTLKKQAPPLGGDVACSVVSLEKEY</sequence>
<dbReference type="SUPFAM" id="SSF55620">
    <property type="entry name" value="Tetrahydrobiopterin biosynthesis enzymes-like"/>
    <property type="match status" value="1"/>
</dbReference>
<keyword evidence="4 6" id="KW-0289">Folate biosynthesis</keyword>
<feature type="domain" description="Dihydroneopterin aldolase/epimerase" evidence="7">
    <location>
        <begin position="4"/>
        <end position="116"/>
    </location>
</feature>
<dbReference type="AlphaFoldDB" id="A0A512RM68"/>
<comment type="function">
    <text evidence="6">Catalyzes the conversion of 7,8-dihydroneopterin to 6-hydroxymethyl-7,8-dihydropterin.</text>
</comment>
<dbReference type="GO" id="GO:0046654">
    <property type="term" value="P:tetrahydrofolate biosynthetic process"/>
    <property type="evidence" value="ECO:0007669"/>
    <property type="project" value="UniProtKB-UniRule"/>
</dbReference>
<proteinExistence type="inferred from homology"/>
<dbReference type="EMBL" id="BKAU01000002">
    <property type="protein sequence ID" value="GEP96798.1"/>
    <property type="molecule type" value="Genomic_DNA"/>
</dbReference>
<dbReference type="NCBIfam" id="TIGR00526">
    <property type="entry name" value="folB_dom"/>
    <property type="match status" value="1"/>
</dbReference>
<evidence type="ECO:0000313" key="8">
    <source>
        <dbReference type="EMBL" id="GEP96798.1"/>
    </source>
</evidence>
<evidence type="ECO:0000313" key="9">
    <source>
        <dbReference type="Proteomes" id="UP000321436"/>
    </source>
</evidence>
<evidence type="ECO:0000256" key="5">
    <source>
        <dbReference type="ARBA" id="ARBA00023239"/>
    </source>
</evidence>
<evidence type="ECO:0000256" key="6">
    <source>
        <dbReference type="RuleBase" id="RU362079"/>
    </source>
</evidence>
<name>A0A512RM68_9BACT</name>
<dbReference type="NCBIfam" id="TIGR00525">
    <property type="entry name" value="folB"/>
    <property type="match status" value="1"/>
</dbReference>
<dbReference type="Gene3D" id="3.30.1130.10">
    <property type="match status" value="1"/>
</dbReference>
<dbReference type="GO" id="GO:0004150">
    <property type="term" value="F:dihydroneopterin aldolase activity"/>
    <property type="evidence" value="ECO:0007669"/>
    <property type="project" value="UniProtKB-UniRule"/>
</dbReference>
<comment type="similarity">
    <text evidence="3 6">Belongs to the DHNA family.</text>
</comment>
<dbReference type="InterPro" id="IPR006157">
    <property type="entry name" value="FolB_dom"/>
</dbReference>
<dbReference type="UniPathway" id="UPA00077">
    <property type="reaction ID" value="UER00154"/>
</dbReference>
<evidence type="ECO:0000256" key="4">
    <source>
        <dbReference type="ARBA" id="ARBA00022909"/>
    </source>
</evidence>
<evidence type="ECO:0000256" key="3">
    <source>
        <dbReference type="ARBA" id="ARBA00005708"/>
    </source>
</evidence>
<dbReference type="SMART" id="SM00905">
    <property type="entry name" value="FolB"/>
    <property type="match status" value="1"/>
</dbReference>
<evidence type="ECO:0000256" key="2">
    <source>
        <dbReference type="ARBA" id="ARBA00005013"/>
    </source>
</evidence>
<dbReference type="PANTHER" id="PTHR42844">
    <property type="entry name" value="DIHYDRONEOPTERIN ALDOLASE 1-RELATED"/>
    <property type="match status" value="1"/>
</dbReference>
<keyword evidence="5 6" id="KW-0456">Lyase</keyword>
<evidence type="ECO:0000256" key="1">
    <source>
        <dbReference type="ARBA" id="ARBA00001353"/>
    </source>
</evidence>
<keyword evidence="9" id="KW-1185">Reference proteome</keyword>
<comment type="catalytic activity">
    <reaction evidence="1 6">
        <text>7,8-dihydroneopterin = 6-hydroxymethyl-7,8-dihydropterin + glycolaldehyde</text>
        <dbReference type="Rhea" id="RHEA:10540"/>
        <dbReference type="ChEBI" id="CHEBI:17001"/>
        <dbReference type="ChEBI" id="CHEBI:17071"/>
        <dbReference type="ChEBI" id="CHEBI:44841"/>
        <dbReference type="EC" id="4.1.2.25"/>
    </reaction>
</comment>
<dbReference type="EC" id="4.1.2.25" evidence="6"/>
<evidence type="ECO:0000259" key="7">
    <source>
        <dbReference type="SMART" id="SM00905"/>
    </source>
</evidence>
<organism evidence="8 9">
    <name type="scientific">Chitinophaga cymbidii</name>
    <dbReference type="NCBI Taxonomy" id="1096750"/>
    <lineage>
        <taxon>Bacteria</taxon>
        <taxon>Pseudomonadati</taxon>
        <taxon>Bacteroidota</taxon>
        <taxon>Chitinophagia</taxon>
        <taxon>Chitinophagales</taxon>
        <taxon>Chitinophagaceae</taxon>
        <taxon>Chitinophaga</taxon>
    </lineage>
</organism>
<dbReference type="GO" id="GO:0005737">
    <property type="term" value="C:cytoplasm"/>
    <property type="evidence" value="ECO:0007669"/>
    <property type="project" value="TreeGrafter"/>
</dbReference>
<gene>
    <name evidence="8" type="ORF">CCY01nite_30580</name>
</gene>
<dbReference type="InterPro" id="IPR043133">
    <property type="entry name" value="GTP-CH-I_C/QueF"/>
</dbReference>
<protein>
    <recommendedName>
        <fullName evidence="6">7,8-dihydroneopterin aldolase</fullName>
        <ecNumber evidence="6">4.1.2.25</ecNumber>
    </recommendedName>
</protein>
<dbReference type="PANTHER" id="PTHR42844:SF1">
    <property type="entry name" value="DIHYDRONEOPTERIN ALDOLASE 1-RELATED"/>
    <property type="match status" value="1"/>
</dbReference>
<dbReference type="Pfam" id="PF02152">
    <property type="entry name" value="FolB"/>
    <property type="match status" value="1"/>
</dbReference>
<dbReference type="OrthoDB" id="9803748at2"/>
<reference evidence="8 9" key="1">
    <citation type="submission" date="2019-07" db="EMBL/GenBank/DDBJ databases">
        <title>Whole genome shotgun sequence of Chitinophaga cymbidii NBRC 109752.</title>
        <authorList>
            <person name="Hosoyama A."/>
            <person name="Uohara A."/>
            <person name="Ohji S."/>
            <person name="Ichikawa N."/>
        </authorList>
    </citation>
    <scope>NUCLEOTIDE SEQUENCE [LARGE SCALE GENOMIC DNA]</scope>
    <source>
        <strain evidence="8 9">NBRC 109752</strain>
    </source>
</reference>
<comment type="caution">
    <text evidence="8">The sequence shown here is derived from an EMBL/GenBank/DDBJ whole genome shotgun (WGS) entry which is preliminary data.</text>
</comment>
<dbReference type="InterPro" id="IPR006156">
    <property type="entry name" value="Dihydroneopterin_aldolase"/>
</dbReference>
<comment type="pathway">
    <text evidence="2 6">Cofactor biosynthesis; tetrahydrofolate biosynthesis; 2-amino-4-hydroxy-6-hydroxymethyl-7,8-dihydropteridine diphosphate from 7,8-dihydroneopterin triphosphate: step 3/4.</text>
</comment>
<accession>A0A512RM68</accession>
<dbReference type="RefSeq" id="WP_146863475.1">
    <property type="nucleotide sequence ID" value="NZ_BKAU01000002.1"/>
</dbReference>
<dbReference type="GO" id="GO:0046656">
    <property type="term" value="P:folic acid biosynthetic process"/>
    <property type="evidence" value="ECO:0007669"/>
    <property type="project" value="UniProtKB-UniRule"/>
</dbReference>
<dbReference type="Proteomes" id="UP000321436">
    <property type="component" value="Unassembled WGS sequence"/>
</dbReference>